<keyword evidence="1" id="KW-1133">Transmembrane helix</keyword>
<sequence>MKNIVMYFIFFAVFIHGVLDLFDGVELIYRLINLVFLMLIAVGVYMLSTKKRNGSITQD</sequence>
<dbReference type="OrthoDB" id="9910340at2"/>
<dbReference type="AlphaFoldDB" id="A0A0A2UXA7"/>
<accession>A0A0A2UXA7</accession>
<name>A0A0A2UXA7_9BACI</name>
<keyword evidence="3" id="KW-1185">Reference proteome</keyword>
<feature type="transmembrane region" description="Helical" evidence="1">
    <location>
        <begin position="28"/>
        <end position="47"/>
    </location>
</feature>
<organism evidence="2 3">
    <name type="scientific">Pontibacillus chungwhensis BH030062</name>
    <dbReference type="NCBI Taxonomy" id="1385513"/>
    <lineage>
        <taxon>Bacteria</taxon>
        <taxon>Bacillati</taxon>
        <taxon>Bacillota</taxon>
        <taxon>Bacilli</taxon>
        <taxon>Bacillales</taxon>
        <taxon>Bacillaceae</taxon>
        <taxon>Pontibacillus</taxon>
    </lineage>
</organism>
<dbReference type="STRING" id="1385513.N780_08900"/>
<reference evidence="2 3" key="1">
    <citation type="submission" date="2013-08" db="EMBL/GenBank/DDBJ databases">
        <title>Genome of Pontibacillus chungwhensis.</title>
        <authorList>
            <person name="Wang Q."/>
            <person name="Wang G."/>
        </authorList>
    </citation>
    <scope>NUCLEOTIDE SEQUENCE [LARGE SCALE GENOMIC DNA]</scope>
    <source>
        <strain evidence="2 3">BH030062</strain>
    </source>
</reference>
<evidence type="ECO:0000256" key="1">
    <source>
        <dbReference type="SAM" id="Phobius"/>
    </source>
</evidence>
<comment type="caution">
    <text evidence="2">The sequence shown here is derived from an EMBL/GenBank/DDBJ whole genome shotgun (WGS) entry which is preliminary data.</text>
</comment>
<feature type="transmembrane region" description="Helical" evidence="1">
    <location>
        <begin position="5"/>
        <end position="22"/>
    </location>
</feature>
<dbReference type="EMBL" id="AVBG01000007">
    <property type="protein sequence ID" value="KGP91348.1"/>
    <property type="molecule type" value="Genomic_DNA"/>
</dbReference>
<proteinExistence type="predicted"/>
<protein>
    <submittedName>
        <fullName evidence="2">Uncharacterized protein</fullName>
    </submittedName>
</protein>
<evidence type="ECO:0000313" key="3">
    <source>
        <dbReference type="Proteomes" id="UP000030153"/>
    </source>
</evidence>
<gene>
    <name evidence="2" type="ORF">N780_08900</name>
</gene>
<dbReference type="Proteomes" id="UP000030153">
    <property type="component" value="Unassembled WGS sequence"/>
</dbReference>
<keyword evidence="1" id="KW-0472">Membrane</keyword>
<keyword evidence="1" id="KW-0812">Transmembrane</keyword>
<dbReference type="RefSeq" id="WP_036783759.1">
    <property type="nucleotide sequence ID" value="NZ_AVBG01000007.1"/>
</dbReference>
<evidence type="ECO:0000313" key="2">
    <source>
        <dbReference type="EMBL" id="KGP91348.1"/>
    </source>
</evidence>